<evidence type="ECO:0000313" key="17">
    <source>
        <dbReference type="EMBL" id="MDA7417305.1"/>
    </source>
</evidence>
<keyword evidence="4 11" id="KW-0489">Methyltransferase</keyword>
<dbReference type="HAMAP" id="MF_00172">
    <property type="entry name" value="Meth_synth"/>
    <property type="match status" value="1"/>
</dbReference>
<dbReference type="GO" id="GO:0009086">
    <property type="term" value="P:methionine biosynthetic process"/>
    <property type="evidence" value="ECO:0007669"/>
    <property type="project" value="UniProtKB-UniRule"/>
</dbReference>
<evidence type="ECO:0000256" key="3">
    <source>
        <dbReference type="ARBA" id="ARBA00009553"/>
    </source>
</evidence>
<feature type="domain" description="Cobalamin-independent methionine synthase MetE N-terminal" evidence="16">
    <location>
        <begin position="5"/>
        <end position="336"/>
    </location>
</feature>
<comment type="pathway">
    <text evidence="2 11">Amino-acid biosynthesis; L-methionine biosynthesis via de novo pathway; L-methionine from L-homocysteine (MetE route): step 1/1.</text>
</comment>
<feature type="domain" description="Cobalamin-independent methionine synthase MetE C-terminal/archaeal" evidence="15">
    <location>
        <begin position="453"/>
        <end position="775"/>
    </location>
</feature>
<feature type="binding site" evidence="11">
    <location>
        <position position="670"/>
    </location>
    <ligand>
        <name>Zn(2+)</name>
        <dbReference type="ChEBI" id="CHEBI:29105"/>
        <note>catalytic</note>
    </ligand>
</feature>
<dbReference type="InterPro" id="IPR002629">
    <property type="entry name" value="Met_Synth_C/arc"/>
</dbReference>
<dbReference type="InterPro" id="IPR006276">
    <property type="entry name" value="Cobalamin-indep_Met_synthase"/>
</dbReference>
<comment type="cofactor">
    <cofactor evidence="11">
        <name>Zn(2+)</name>
        <dbReference type="ChEBI" id="CHEBI:29105"/>
    </cofactor>
    <text evidence="11">Binds 1 zinc ion per subunit.</text>
</comment>
<evidence type="ECO:0000256" key="13">
    <source>
        <dbReference type="PIRSR" id="PIRSR000382-2"/>
    </source>
</evidence>
<dbReference type="Pfam" id="PF08267">
    <property type="entry name" value="Meth_synt_1"/>
    <property type="match status" value="1"/>
</dbReference>
<reference evidence="17" key="1">
    <citation type="submission" date="2023-01" db="EMBL/GenBank/DDBJ databases">
        <title>Xenophilus mangrovi sp. nov., isolated from soil of Mangrove nature reserve.</title>
        <authorList>
            <person name="Xu S."/>
            <person name="Liu Z."/>
            <person name="Xu Y."/>
        </authorList>
    </citation>
    <scope>NUCLEOTIDE SEQUENCE</scope>
    <source>
        <strain evidence="17">YW8</strain>
    </source>
</reference>
<accession>A0AAE3T077</accession>
<dbReference type="EMBL" id="JAQIPB010000006">
    <property type="protein sequence ID" value="MDA7417305.1"/>
    <property type="molecule type" value="Genomic_DNA"/>
</dbReference>
<dbReference type="InterPro" id="IPR013215">
    <property type="entry name" value="Cbl-indep_Met_Synth_N"/>
</dbReference>
<dbReference type="AlphaFoldDB" id="A0AAE3T077"/>
<dbReference type="GO" id="GO:0003871">
    <property type="term" value="F:5-methyltetrahydropteroyltriglutamate-homocysteine S-methyltransferase activity"/>
    <property type="evidence" value="ECO:0007669"/>
    <property type="project" value="UniProtKB-UniRule"/>
</dbReference>
<dbReference type="Proteomes" id="UP001212602">
    <property type="component" value="Unassembled WGS sequence"/>
</dbReference>
<feature type="binding site" evidence="13">
    <location>
        <position position="692"/>
    </location>
    <ligand>
        <name>Zn(2+)</name>
        <dbReference type="ChEBI" id="CHEBI:29105"/>
        <label>1</label>
        <note>catalytic</note>
    </ligand>
</feature>
<evidence type="ECO:0000256" key="14">
    <source>
        <dbReference type="PIRSR" id="PIRSR000382-3"/>
    </source>
</evidence>
<feature type="binding site" evidence="11">
    <location>
        <position position="753"/>
    </location>
    <ligand>
        <name>Zn(2+)</name>
        <dbReference type="ChEBI" id="CHEBI:29105"/>
        <note>catalytic</note>
    </ligand>
</feature>
<evidence type="ECO:0000313" key="18">
    <source>
        <dbReference type="Proteomes" id="UP001212602"/>
    </source>
</evidence>
<organism evidence="17 18">
    <name type="scientific">Xenophilus arseniciresistens</name>
    <dbReference type="NCBI Taxonomy" id="1283306"/>
    <lineage>
        <taxon>Bacteria</taxon>
        <taxon>Pseudomonadati</taxon>
        <taxon>Pseudomonadota</taxon>
        <taxon>Betaproteobacteria</taxon>
        <taxon>Burkholderiales</taxon>
        <taxon>Comamonadaceae</taxon>
        <taxon>Xenophilus</taxon>
    </lineage>
</organism>
<feature type="binding site" evidence="12">
    <location>
        <position position="144"/>
    </location>
    <ligand>
        <name>5-methyltetrahydropteroyltri-L-glutamate</name>
        <dbReference type="ChEBI" id="CHEBI:58207"/>
    </ligand>
</feature>
<dbReference type="CDD" id="cd03311">
    <property type="entry name" value="CIMS_C_terminal_like"/>
    <property type="match status" value="1"/>
</dbReference>
<comment type="catalytic activity">
    <reaction evidence="11">
        <text>5-methyltetrahydropteroyltri-L-glutamate + L-homocysteine = tetrahydropteroyltri-L-glutamate + L-methionine</text>
        <dbReference type="Rhea" id="RHEA:21196"/>
        <dbReference type="ChEBI" id="CHEBI:57844"/>
        <dbReference type="ChEBI" id="CHEBI:58140"/>
        <dbReference type="ChEBI" id="CHEBI:58199"/>
        <dbReference type="ChEBI" id="CHEBI:58207"/>
        <dbReference type="EC" id="2.1.1.14"/>
    </reaction>
</comment>
<dbReference type="InterPro" id="IPR038071">
    <property type="entry name" value="UROD/MetE-like_sf"/>
</dbReference>
<keyword evidence="8 11" id="KW-0677">Repeat</keyword>
<feature type="binding site" evidence="12">
    <location>
        <position position="19"/>
    </location>
    <ligand>
        <name>5-methyltetrahydropteroyltri-L-glutamate</name>
        <dbReference type="ChEBI" id="CHEBI:58207"/>
    </ligand>
</feature>
<comment type="caution">
    <text evidence="17">The sequence shown here is derived from an EMBL/GenBank/DDBJ whole genome shotgun (WGS) entry which is preliminary data.</text>
</comment>
<evidence type="ECO:0000256" key="5">
    <source>
        <dbReference type="ARBA" id="ARBA00022605"/>
    </source>
</evidence>
<gene>
    <name evidence="11 17" type="primary">metE</name>
    <name evidence="17" type="ORF">PGB34_13125</name>
</gene>
<evidence type="ECO:0000256" key="11">
    <source>
        <dbReference type="HAMAP-Rule" id="MF_00172"/>
    </source>
</evidence>
<comment type="function">
    <text evidence="1 11">Catalyzes the transfer of a methyl group from 5-methyltetrahydrofolate to homocysteine resulting in methionine formation.</text>
</comment>
<protein>
    <recommendedName>
        <fullName evidence="11">5-methyltetrahydropteroyltriglutamate--homocysteine methyltransferase</fullName>
        <ecNumber evidence="11">2.1.1.14</ecNumber>
    </recommendedName>
    <alternativeName>
        <fullName evidence="11">Cobalamin-independent methionine synthase</fullName>
    </alternativeName>
    <alternativeName>
        <fullName evidence="11">Methionine synthase, vitamin-B12 independent isozyme</fullName>
    </alternativeName>
</protein>
<feature type="binding site" evidence="11">
    <location>
        <begin position="16"/>
        <end position="19"/>
    </location>
    <ligand>
        <name>5-methyltetrahydropteroyltri-L-glutamate</name>
        <dbReference type="ChEBI" id="CHEBI:58207"/>
    </ligand>
</feature>
<feature type="binding site" evidence="13">
    <location>
        <position position="753"/>
    </location>
    <ligand>
        <name>Zn(2+)</name>
        <dbReference type="ChEBI" id="CHEBI:29105"/>
        <label>1</label>
        <note>catalytic</note>
    </ligand>
</feature>
<evidence type="ECO:0000256" key="2">
    <source>
        <dbReference type="ARBA" id="ARBA00004681"/>
    </source>
</evidence>
<feature type="binding site" evidence="11 12">
    <location>
        <begin position="458"/>
        <end position="460"/>
    </location>
    <ligand>
        <name>L-homocysteine</name>
        <dbReference type="ChEBI" id="CHEBI:58199"/>
    </ligand>
</feature>
<evidence type="ECO:0000256" key="1">
    <source>
        <dbReference type="ARBA" id="ARBA00002777"/>
    </source>
</evidence>
<feature type="binding site" evidence="11">
    <location>
        <position position="692"/>
    </location>
    <ligand>
        <name>Zn(2+)</name>
        <dbReference type="ChEBI" id="CHEBI:29105"/>
        <note>catalytic</note>
    </ligand>
</feature>
<feature type="binding site" evidence="13">
    <location>
        <position position="670"/>
    </location>
    <ligand>
        <name>Zn(2+)</name>
        <dbReference type="ChEBI" id="CHEBI:29105"/>
        <label>1</label>
        <note>catalytic</note>
    </ligand>
</feature>
<dbReference type="FunFam" id="3.20.20.210:FF:000002">
    <property type="entry name" value="5-methyltetrahydropteroyltriglutamate--homocysteine methyltransferase"/>
    <property type="match status" value="1"/>
</dbReference>
<keyword evidence="10 11" id="KW-0486">Methionine biosynthesis</keyword>
<keyword evidence="5 11" id="KW-0028">Amino-acid biosynthesis</keyword>
<feature type="binding site" evidence="11 12">
    <location>
        <begin position="542"/>
        <end position="543"/>
    </location>
    <ligand>
        <name>5-methyltetrahydropteroyltri-L-glutamate</name>
        <dbReference type="ChEBI" id="CHEBI:58207"/>
    </ligand>
</feature>
<dbReference type="Pfam" id="PF01717">
    <property type="entry name" value="Meth_synt_2"/>
    <property type="match status" value="1"/>
</dbReference>
<dbReference type="CDD" id="cd03312">
    <property type="entry name" value="CIMS_N_terminal_like"/>
    <property type="match status" value="1"/>
</dbReference>
<keyword evidence="6 11" id="KW-0808">Transferase</keyword>
<evidence type="ECO:0000256" key="8">
    <source>
        <dbReference type="ARBA" id="ARBA00022737"/>
    </source>
</evidence>
<dbReference type="NCBIfam" id="NF003556">
    <property type="entry name" value="PRK05222.1"/>
    <property type="match status" value="1"/>
</dbReference>
<dbReference type="Gene3D" id="3.20.20.210">
    <property type="match status" value="2"/>
</dbReference>
<feature type="active site" description="Proton donor" evidence="11 14">
    <location>
        <position position="721"/>
    </location>
</feature>
<dbReference type="PANTHER" id="PTHR30519">
    <property type="entry name" value="5-METHYLTETRAHYDROPTEROYLTRIGLUTAMATE--HOMOCYSTEINE METHYLTRANSFERASE"/>
    <property type="match status" value="1"/>
</dbReference>
<dbReference type="PIRSF" id="PIRSF000382">
    <property type="entry name" value="MeTrfase_B12_ind"/>
    <property type="match status" value="1"/>
</dbReference>
<dbReference type="GO" id="GO:0008270">
    <property type="term" value="F:zinc ion binding"/>
    <property type="evidence" value="ECO:0007669"/>
    <property type="project" value="InterPro"/>
</dbReference>
<comment type="cofactor">
    <cofactor evidence="13">
        <name>Zn(2+)</name>
        <dbReference type="ChEBI" id="CHEBI:29105"/>
    </cofactor>
    <text evidence="13">Binds 2 Zn(2+) ions per subunit.</text>
</comment>
<sequence length="781" mass="86954">MTTIHNLGFPRIGARRELKFALESYWKGESTRDELQAEGARLRQRHWQEQAGLDLVPVGDFSFYDQVLDTSFLLGNLPQRVRGFQGDALDNYFRVARGRSAQGGQAQASCCGGAGHGHGHDHAQAPSQAEGVKAGEMTKWFDTNYHYIVPEFTADTRFALDASRLLAQLDEALAQGVKAKPVLLGPVTYLAIGKAKDHSDRLALLAHLLPAYAQLLELLAARGVQWVQIDEPLLVTELDAPWQHAFNEAYHQLKTAPVKILLATYFGQLQENAWLAANLPVAGLHIDAINDREGVLPLLNLLPAHKVLSLGVISGRNIWKTDLTAVLDWVEPLAQRLGQRLWIAPSCSLLHVPVDLAQEQRLDAELQSWLAFALQKLDELRLLGRALREGREAVQAELAANAAAITARRISLRVHNPAVKAAVARIDAALGQRASPYGERAPRQAAWLRLPPFPTTTIGSFPQTAGIRQARSEFKAGRIDAGAYQRAMRAEIERSVREQEQLGLDVLVHGEAERNDMVEYFGEQLDGYAFTEFGWVQSYGSRCVKPPILFGDISRPRAMTVEWIRYAQSLTDRPIKGMLTGPVTLLNWSFVRDDQPRAVSCRQLALAIRQETLDLEAAGVGVIQIDEAALREGLPLRRAQWKAYLEWAVECFRICANGVQDRTQIHTHMCYSEFNDIMASIAGMDADVITIETSRSDMELLDAFEHFQYPNEIGPGVYDIHSPNIPSEAHIVQLMRKAAERVPAQRLWVNPDCGLKTRQWQEVLPALRNMVAAAKTLRAQA</sequence>
<dbReference type="EC" id="2.1.1.14" evidence="11"/>
<evidence type="ECO:0000256" key="6">
    <source>
        <dbReference type="ARBA" id="ARBA00022679"/>
    </source>
</evidence>
<feature type="binding site" evidence="11 12">
    <location>
        <position position="588"/>
    </location>
    <ligand>
        <name>5-methyltetrahydropteroyltri-L-glutamate</name>
        <dbReference type="ChEBI" id="CHEBI:58207"/>
    </ligand>
</feature>
<evidence type="ECO:0000259" key="15">
    <source>
        <dbReference type="Pfam" id="PF01717"/>
    </source>
</evidence>
<evidence type="ECO:0000256" key="10">
    <source>
        <dbReference type="ARBA" id="ARBA00023167"/>
    </source>
</evidence>
<feature type="binding site" evidence="11">
    <location>
        <position position="511"/>
    </location>
    <ligand>
        <name>L-homocysteine</name>
        <dbReference type="ChEBI" id="CHEBI:58199"/>
    </ligand>
</feature>
<evidence type="ECO:0000256" key="12">
    <source>
        <dbReference type="PIRSR" id="PIRSR000382-1"/>
    </source>
</evidence>
<feature type="binding site" evidence="11">
    <location>
        <position position="139"/>
    </location>
    <ligand>
        <name>5-methyltetrahydropteroyltri-L-glutamate</name>
        <dbReference type="ChEBI" id="CHEBI:58207"/>
    </ligand>
</feature>
<dbReference type="RefSeq" id="WP_271428546.1">
    <property type="nucleotide sequence ID" value="NZ_JAQIPB010000006.1"/>
</dbReference>
<dbReference type="SUPFAM" id="SSF51726">
    <property type="entry name" value="UROD/MetE-like"/>
    <property type="match status" value="2"/>
</dbReference>
<dbReference type="NCBIfam" id="TIGR01371">
    <property type="entry name" value="met_syn_B12ind"/>
    <property type="match status" value="1"/>
</dbReference>
<evidence type="ECO:0000256" key="9">
    <source>
        <dbReference type="ARBA" id="ARBA00022833"/>
    </source>
</evidence>
<feature type="binding site" evidence="13">
    <location>
        <position position="668"/>
    </location>
    <ligand>
        <name>Zn(2+)</name>
        <dbReference type="ChEBI" id="CHEBI:29105"/>
        <label>1</label>
        <note>catalytic</note>
    </ligand>
</feature>
<evidence type="ECO:0000259" key="16">
    <source>
        <dbReference type="Pfam" id="PF08267"/>
    </source>
</evidence>
<proteinExistence type="inferred from homology"/>
<feature type="binding site" evidence="11">
    <location>
        <position position="668"/>
    </location>
    <ligand>
        <name>Zn(2+)</name>
        <dbReference type="ChEBI" id="CHEBI:29105"/>
        <note>catalytic</note>
    </ligand>
</feature>
<feature type="binding site" evidence="11 12">
    <location>
        <begin position="458"/>
        <end position="460"/>
    </location>
    <ligand>
        <name>L-methionine</name>
        <dbReference type="ChEBI" id="CHEBI:57844"/>
    </ligand>
</feature>
<feature type="binding site" evidence="11 12">
    <location>
        <position position="626"/>
    </location>
    <ligand>
        <name>L-methionine</name>
        <dbReference type="ChEBI" id="CHEBI:57844"/>
    </ligand>
</feature>
<evidence type="ECO:0000256" key="4">
    <source>
        <dbReference type="ARBA" id="ARBA00022603"/>
    </source>
</evidence>
<keyword evidence="7 11" id="KW-0479">Metal-binding</keyword>
<comment type="similarity">
    <text evidence="3 11">Belongs to the vitamin-B12 independent methionine synthase family.</text>
</comment>
<dbReference type="GO" id="GO:0032259">
    <property type="term" value="P:methylation"/>
    <property type="evidence" value="ECO:0007669"/>
    <property type="project" value="UniProtKB-KW"/>
</dbReference>
<evidence type="ECO:0000256" key="7">
    <source>
        <dbReference type="ARBA" id="ARBA00022723"/>
    </source>
</evidence>
<feature type="binding site" evidence="11 12">
    <location>
        <position position="511"/>
    </location>
    <ligand>
        <name>L-methionine</name>
        <dbReference type="ChEBI" id="CHEBI:57844"/>
    </ligand>
</feature>
<feature type="binding site" evidence="11 12">
    <location>
        <position position="626"/>
    </location>
    <ligand>
        <name>L-homocysteine</name>
        <dbReference type="ChEBI" id="CHEBI:58199"/>
    </ligand>
</feature>
<name>A0AAE3T077_9BURK</name>
<feature type="binding site" evidence="11">
    <location>
        <position position="632"/>
    </location>
    <ligand>
        <name>5-methyltetrahydropteroyltri-L-glutamate</name>
        <dbReference type="ChEBI" id="CHEBI:58207"/>
    </ligand>
</feature>
<keyword evidence="18" id="KW-1185">Reference proteome</keyword>
<keyword evidence="9 11" id="KW-0862">Zinc</keyword>